<evidence type="ECO:0000256" key="2">
    <source>
        <dbReference type="SAM" id="Coils"/>
    </source>
</evidence>
<feature type="region of interest" description="Disordered" evidence="3">
    <location>
        <begin position="1"/>
        <end position="36"/>
    </location>
</feature>
<dbReference type="RefSeq" id="WP_069356938.1">
    <property type="nucleotide sequence ID" value="NZ_CP015256.1"/>
</dbReference>
<dbReference type="Proteomes" id="UP000192743">
    <property type="component" value="Plasmid p12509"/>
</dbReference>
<dbReference type="GO" id="GO:0003677">
    <property type="term" value="F:DNA binding"/>
    <property type="evidence" value="ECO:0007669"/>
    <property type="project" value="InterPro"/>
</dbReference>
<evidence type="ECO:0000256" key="1">
    <source>
        <dbReference type="ARBA" id="ARBA00010657"/>
    </source>
</evidence>
<gene>
    <name evidence="4" type="ORF">BTI247_64050</name>
    <name evidence="5" type="ORF">BTI247_64080</name>
</gene>
<keyword evidence="2" id="KW-0175">Coiled coil</keyword>
<feature type="coiled-coil region" evidence="2">
    <location>
        <begin position="325"/>
        <end position="380"/>
    </location>
</feature>
<evidence type="ECO:0000313" key="6">
    <source>
        <dbReference type="Proteomes" id="UP000192743"/>
    </source>
</evidence>
<organism evidence="5 6">
    <name type="scientific">Bacillus thuringiensis Bt18247</name>
    <dbReference type="NCBI Taxonomy" id="1423143"/>
    <lineage>
        <taxon>Bacteria</taxon>
        <taxon>Bacillati</taxon>
        <taxon>Bacillota</taxon>
        <taxon>Bacilli</taxon>
        <taxon>Bacillales</taxon>
        <taxon>Bacillaceae</taxon>
        <taxon>Bacillus</taxon>
        <taxon>Bacillus cereus group</taxon>
    </lineage>
</organism>
<geneLocation type="plasmid" evidence="5 6">
    <name>p12509</name>
</geneLocation>
<name>A0A9W3XCD8_BACTU</name>
<dbReference type="CDD" id="cd17242">
    <property type="entry name" value="MobM_relaxase"/>
    <property type="match status" value="1"/>
</dbReference>
<comment type="similarity">
    <text evidence="1">Belongs to the plasmid mobilization pre family.</text>
</comment>
<dbReference type="EMBL" id="CP015256">
    <property type="protein sequence ID" value="AOM14737.1"/>
    <property type="molecule type" value="Genomic_DNA"/>
</dbReference>
<dbReference type="Gene3D" id="3.30.930.30">
    <property type="match status" value="1"/>
</dbReference>
<dbReference type="GO" id="GO:0006310">
    <property type="term" value="P:DNA recombination"/>
    <property type="evidence" value="ECO:0007669"/>
    <property type="project" value="InterPro"/>
</dbReference>
<dbReference type="Pfam" id="PF01076">
    <property type="entry name" value="Mob_Pre"/>
    <property type="match status" value="1"/>
</dbReference>
<reference evidence="5 6" key="1">
    <citation type="submission" date="2016-02" db="EMBL/GenBank/DDBJ databases">
        <title>Comparative analysis of three nematocidal Bacillus thuringiensis strains.</title>
        <authorList>
            <person name="Hollensteiner J."/>
            <person name="Kloesener M."/>
            <person name="Bunk B."/>
            <person name="Sproeer C."/>
            <person name="Rosenstiel P."/>
            <person name="Schulte-Iserlohe R."/>
            <person name="Schulenburg H."/>
            <person name="Liesegang H."/>
        </authorList>
    </citation>
    <scope>NUCLEOTIDE SEQUENCE [LARGE SCALE GENOMIC DNA]</scope>
    <source>
        <strain evidence="5 6">Bt18247</strain>
        <plasmid evidence="5 6">p12509</plasmid>
    </source>
</reference>
<protein>
    <submittedName>
        <fullName evidence="5">Plasmid recombination enzyme</fullName>
    </submittedName>
</protein>
<evidence type="ECO:0000313" key="5">
    <source>
        <dbReference type="EMBL" id="AOM14737.1"/>
    </source>
</evidence>
<dbReference type="InterPro" id="IPR001668">
    <property type="entry name" value="Mob_Pre"/>
</dbReference>
<feature type="compositionally biased region" description="Basic and acidic residues" evidence="3">
    <location>
        <begin position="23"/>
        <end position="36"/>
    </location>
</feature>
<accession>A0A9W3XCD8</accession>
<keyword evidence="5" id="KW-0614">Plasmid</keyword>
<sequence length="427" mass="51000">MSMSVSLKKATNKTNIKHNNRAMNEKEKGRNSHIDYSKSDENKYLVQKDIKELYQEEFGEVLEKYNAKQKRNDRKIDDYYKHIQSSKKTSLQQEMIVQVGDMKDFNYRADYEKANEILLEWFQDFEKRNPNLKVYNAVIHNDEASPHMHLNFVPVASGYKRGLERQVSFDRAIMQQDATLDKMRPFDDWREKEVQSLEKILKERGIERKLVGTNEYKDVNEYKEKKDLEREIQWLEREVAKKKDELVKVSEHVPEKKMNLRSKKKEIKTEVKPKFIGKSEIIEKETGNYVYTPKQVTYLEDLVSAAVTVKKDYERLQKTDLVQENRNLREEIYQKKKSNEELEKELVSVSSVNNSLKRDINTLEARISDLKENIVVLYQQTKKVFKEQFKAFRGLIQNELDLKGVDNQFERENKREVSRRRGYDRER</sequence>
<evidence type="ECO:0000256" key="3">
    <source>
        <dbReference type="SAM" id="MobiDB-lite"/>
    </source>
</evidence>
<dbReference type="AlphaFoldDB" id="A0A9W3XCD8"/>
<evidence type="ECO:0000313" key="4">
    <source>
        <dbReference type="EMBL" id="AOM14734.1"/>
    </source>
</evidence>
<dbReference type="EMBL" id="CP015256">
    <property type="protein sequence ID" value="AOM14734.1"/>
    <property type="molecule type" value="Genomic_DNA"/>
</dbReference>
<proteinExistence type="inferred from homology"/>